<feature type="compositionally biased region" description="Acidic residues" evidence="1">
    <location>
        <begin position="23"/>
        <end position="32"/>
    </location>
</feature>
<proteinExistence type="predicted"/>
<accession>A0A9P5VKU3</accession>
<feature type="region of interest" description="Disordered" evidence="1">
    <location>
        <begin position="245"/>
        <end position="267"/>
    </location>
</feature>
<sequence length="267" mass="30532">MTHHDQYPSKRYNGRTIFVISDSDSESIADDMDSTHSDLEMDDVDEGWEGEGESGWEDEDSDSSWDSEKDQSAFVLMKLGFKPMIDINLKCNNYIRQLCADIYSSGAQTIVLFDWDNQPVPEGMLSINPRDSGVYSIIVQGRTSKSPTCNWLQRHGYIITTPRPFKEAADHEMFMLVCSLLYAGILHDKIVVVVTADIGMENIMLYMNERSISSVRLTAHDLIPYLNRIVPGCFKDRKSMRSKIAQEASSEPKIKKPKKRLRYHMMK</sequence>
<comment type="caution">
    <text evidence="2">The sequence shown here is derived from an EMBL/GenBank/DDBJ whole genome shotgun (WGS) entry which is preliminary data.</text>
</comment>
<reference evidence="2" key="1">
    <citation type="journal article" date="2020" name="Fungal Divers.">
        <title>Resolving the Mortierellaceae phylogeny through synthesis of multi-gene phylogenetics and phylogenomics.</title>
        <authorList>
            <person name="Vandepol N."/>
            <person name="Liber J."/>
            <person name="Desiro A."/>
            <person name="Na H."/>
            <person name="Kennedy M."/>
            <person name="Barry K."/>
            <person name="Grigoriev I.V."/>
            <person name="Miller A.N."/>
            <person name="O'Donnell K."/>
            <person name="Stajich J.E."/>
            <person name="Bonito G."/>
        </authorList>
    </citation>
    <scope>NUCLEOTIDE SEQUENCE</scope>
    <source>
        <strain evidence="2">NVP1</strain>
    </source>
</reference>
<name>A0A9P5VKU3_9FUNG</name>
<feature type="region of interest" description="Disordered" evidence="1">
    <location>
        <begin position="23"/>
        <end position="67"/>
    </location>
</feature>
<dbReference type="AlphaFoldDB" id="A0A9P5VKU3"/>
<organism evidence="2 3">
    <name type="scientific">Podila minutissima</name>
    <dbReference type="NCBI Taxonomy" id="64525"/>
    <lineage>
        <taxon>Eukaryota</taxon>
        <taxon>Fungi</taxon>
        <taxon>Fungi incertae sedis</taxon>
        <taxon>Mucoromycota</taxon>
        <taxon>Mortierellomycotina</taxon>
        <taxon>Mortierellomycetes</taxon>
        <taxon>Mortierellales</taxon>
        <taxon>Mortierellaceae</taxon>
        <taxon>Podila</taxon>
    </lineage>
</organism>
<feature type="compositionally biased region" description="Basic residues" evidence="1">
    <location>
        <begin position="255"/>
        <end position="267"/>
    </location>
</feature>
<protein>
    <submittedName>
        <fullName evidence="2">Uncharacterized protein</fullName>
    </submittedName>
</protein>
<evidence type="ECO:0000256" key="1">
    <source>
        <dbReference type="SAM" id="MobiDB-lite"/>
    </source>
</evidence>
<dbReference type="Proteomes" id="UP000696485">
    <property type="component" value="Unassembled WGS sequence"/>
</dbReference>
<keyword evidence="3" id="KW-1185">Reference proteome</keyword>
<dbReference type="EMBL" id="JAAAUY010000456">
    <property type="protein sequence ID" value="KAF9329662.1"/>
    <property type="molecule type" value="Genomic_DNA"/>
</dbReference>
<evidence type="ECO:0000313" key="3">
    <source>
        <dbReference type="Proteomes" id="UP000696485"/>
    </source>
</evidence>
<evidence type="ECO:0000313" key="2">
    <source>
        <dbReference type="EMBL" id="KAF9329662.1"/>
    </source>
</evidence>
<gene>
    <name evidence="2" type="ORF">BG006_007286</name>
</gene>
<feature type="compositionally biased region" description="Acidic residues" evidence="1">
    <location>
        <begin position="40"/>
        <end position="65"/>
    </location>
</feature>